<dbReference type="AlphaFoldDB" id="A0A225WYS2"/>
<organism evidence="2 3">
    <name type="scientific">Phytophthora megakarya</name>
    <dbReference type="NCBI Taxonomy" id="4795"/>
    <lineage>
        <taxon>Eukaryota</taxon>
        <taxon>Sar</taxon>
        <taxon>Stramenopiles</taxon>
        <taxon>Oomycota</taxon>
        <taxon>Peronosporomycetes</taxon>
        <taxon>Peronosporales</taxon>
        <taxon>Peronosporaceae</taxon>
        <taxon>Phytophthora</taxon>
    </lineage>
</organism>
<dbReference type="EMBL" id="NBNE01000156">
    <property type="protein sequence ID" value="OWZ22179.1"/>
    <property type="molecule type" value="Genomic_DNA"/>
</dbReference>
<evidence type="ECO:0000313" key="3">
    <source>
        <dbReference type="Proteomes" id="UP000198211"/>
    </source>
</evidence>
<feature type="region of interest" description="Disordered" evidence="1">
    <location>
        <begin position="71"/>
        <end position="93"/>
    </location>
</feature>
<reference evidence="3" key="1">
    <citation type="submission" date="2017-03" db="EMBL/GenBank/DDBJ databases">
        <title>Phytopthora megakarya and P. palmivora, two closely related causual agents of cacao black pod achieved similar genome size and gene model numbers by different mechanisms.</title>
        <authorList>
            <person name="Ali S."/>
            <person name="Shao J."/>
            <person name="Larry D.J."/>
            <person name="Kronmiller B."/>
            <person name="Shen D."/>
            <person name="Strem M.D."/>
            <person name="Melnick R.L."/>
            <person name="Guiltinan M.J."/>
            <person name="Tyler B.M."/>
            <person name="Meinhardt L.W."/>
            <person name="Bailey B.A."/>
        </authorList>
    </citation>
    <scope>NUCLEOTIDE SEQUENCE [LARGE SCALE GENOMIC DNA]</scope>
    <source>
        <strain evidence="3">zdho120</strain>
    </source>
</reference>
<protein>
    <submittedName>
        <fullName evidence="2">Uncharacterized protein</fullName>
    </submittedName>
</protein>
<keyword evidence="3" id="KW-1185">Reference proteome</keyword>
<accession>A0A225WYS2</accession>
<evidence type="ECO:0000313" key="2">
    <source>
        <dbReference type="EMBL" id="OWZ22179.1"/>
    </source>
</evidence>
<dbReference type="Proteomes" id="UP000198211">
    <property type="component" value="Unassembled WGS sequence"/>
</dbReference>
<name>A0A225WYS2_9STRA</name>
<evidence type="ECO:0000256" key="1">
    <source>
        <dbReference type="SAM" id="MobiDB-lite"/>
    </source>
</evidence>
<sequence length="93" mass="10458">MALDKYIRFMEENASEFWHGGHWFAIDASTQGRAIHKFLGGRILDAAIETMLLDSHEPKIIQQSWQSVFAGRTARHHGSSQANAGAVGHRDQR</sequence>
<proteinExistence type="predicted"/>
<gene>
    <name evidence="2" type="ORF">PHMEG_0003146</name>
</gene>
<comment type="caution">
    <text evidence="2">The sequence shown here is derived from an EMBL/GenBank/DDBJ whole genome shotgun (WGS) entry which is preliminary data.</text>
</comment>